<protein>
    <submittedName>
        <fullName evidence="1">Uncharacterized protein</fullName>
    </submittedName>
</protein>
<evidence type="ECO:0000313" key="1">
    <source>
        <dbReference type="EMBL" id="GCL50205.1"/>
    </source>
</evidence>
<comment type="caution">
    <text evidence="1">The sequence shown here is derived from an EMBL/GenBank/DDBJ whole genome shotgun (WGS) entry which is preliminary data.</text>
</comment>
<proteinExistence type="predicted"/>
<dbReference type="EMBL" id="BJCI01000024">
    <property type="protein sequence ID" value="GCL50205.1"/>
    <property type="molecule type" value="Genomic_DNA"/>
</dbReference>
<sequence length="53" mass="6161">MNGYMFMNLLGRKQEKHSGIESQELITMVKFSLSIFGKRCRVIGRKNCPIITR</sequence>
<gene>
    <name evidence="1" type="ORF">NIES3804_17710</name>
</gene>
<evidence type="ECO:0000313" key="2">
    <source>
        <dbReference type="Proteomes" id="UP000435041"/>
    </source>
</evidence>
<dbReference type="AlphaFoldDB" id="A0A6H9GSF5"/>
<organism evidence="1 2">
    <name type="scientific">Microcystis aeruginosa NIES-3804</name>
    <dbReference type="NCBI Taxonomy" id="2517783"/>
    <lineage>
        <taxon>Bacteria</taxon>
        <taxon>Bacillati</taxon>
        <taxon>Cyanobacteriota</taxon>
        <taxon>Cyanophyceae</taxon>
        <taxon>Oscillatoriophycideae</taxon>
        <taxon>Chroococcales</taxon>
        <taxon>Microcystaceae</taxon>
        <taxon>Microcystis</taxon>
    </lineage>
</organism>
<accession>A0A6H9GSF5</accession>
<reference evidence="1 2" key="1">
    <citation type="submission" date="2019-02" db="EMBL/GenBank/DDBJ databases">
        <title>Draft genome sequence of Arthrospira platensis NIES-3804.</title>
        <authorList>
            <person name="Yamaguchi H."/>
            <person name="Suzuki S."/>
            <person name="Kawachi M."/>
        </authorList>
    </citation>
    <scope>NUCLEOTIDE SEQUENCE [LARGE SCALE GENOMIC DNA]</scope>
    <source>
        <strain evidence="1 2">NIES-3804</strain>
    </source>
</reference>
<dbReference type="Proteomes" id="UP000435041">
    <property type="component" value="Unassembled WGS sequence"/>
</dbReference>
<name>A0A6H9GSF5_MICAE</name>